<dbReference type="InterPro" id="IPR047817">
    <property type="entry name" value="ABC2_TM_bact-type"/>
</dbReference>
<feature type="domain" description="ABC transmembrane type-2" evidence="7">
    <location>
        <begin position="44"/>
        <end position="271"/>
    </location>
</feature>
<dbReference type="InterPro" id="IPR000412">
    <property type="entry name" value="ABC_2_transport"/>
</dbReference>
<evidence type="ECO:0000256" key="4">
    <source>
        <dbReference type="ARBA" id="ARBA00023136"/>
    </source>
</evidence>
<protein>
    <submittedName>
        <fullName evidence="8">ABC transporter permease</fullName>
    </submittedName>
</protein>
<name>A0ABS0GXJ9_9ACTN</name>
<comment type="subcellular location">
    <subcellularLocation>
        <location evidence="1">Membrane</location>
        <topology evidence="1">Multi-pass membrane protein</topology>
    </subcellularLocation>
</comment>
<dbReference type="PIRSF" id="PIRSF006648">
    <property type="entry name" value="DrrB"/>
    <property type="match status" value="1"/>
</dbReference>
<keyword evidence="9" id="KW-1185">Reference proteome</keyword>
<sequence>MNATASPDTARSGSGTRATPRRIAIRSTAKLVVTEAKLFVREPLGAFFAIVFPAALILVLGGAMPGFTEPSADVGGRLPIEVYLPITLALAIGTVALVNLLNALAADREKGVLRRLSTTPVSPVRLLGAQLVVNVSALVVGCGLALLAAWGAFRITAHPNVPGLLIAFVLGAASMVALALLVAAFTPTGRAATGLGSLVYYPMLFAAGVWTPGPLMPDAVRRVADFTPLGAASQALQDAWAGDWPRPLHLAVMVGFTVVLGGLATKLFRWS</sequence>
<keyword evidence="4 6" id="KW-0472">Membrane</keyword>
<evidence type="ECO:0000313" key="9">
    <source>
        <dbReference type="Proteomes" id="UP000638560"/>
    </source>
</evidence>
<feature type="transmembrane region" description="Helical" evidence="6">
    <location>
        <begin position="198"/>
        <end position="216"/>
    </location>
</feature>
<evidence type="ECO:0000256" key="5">
    <source>
        <dbReference type="ARBA" id="ARBA00023251"/>
    </source>
</evidence>
<dbReference type="RefSeq" id="WP_196202183.1">
    <property type="nucleotide sequence ID" value="NZ_JADPUN010000162.1"/>
</dbReference>
<keyword evidence="3 6" id="KW-1133">Transmembrane helix</keyword>
<keyword evidence="2 6" id="KW-0812">Transmembrane</keyword>
<dbReference type="Pfam" id="PF12698">
    <property type="entry name" value="ABC2_membrane_3"/>
    <property type="match status" value="1"/>
</dbReference>
<dbReference type="PROSITE" id="PS51012">
    <property type="entry name" value="ABC_TM2"/>
    <property type="match status" value="1"/>
</dbReference>
<dbReference type="EMBL" id="JADPUN010000162">
    <property type="protein sequence ID" value="MBF9130617.1"/>
    <property type="molecule type" value="Genomic_DNA"/>
</dbReference>
<feature type="transmembrane region" description="Helical" evidence="6">
    <location>
        <begin position="248"/>
        <end position="268"/>
    </location>
</feature>
<proteinExistence type="predicted"/>
<organism evidence="8 9">
    <name type="scientific">Plantactinospora alkalitolerans</name>
    <dbReference type="NCBI Taxonomy" id="2789879"/>
    <lineage>
        <taxon>Bacteria</taxon>
        <taxon>Bacillati</taxon>
        <taxon>Actinomycetota</taxon>
        <taxon>Actinomycetes</taxon>
        <taxon>Micromonosporales</taxon>
        <taxon>Micromonosporaceae</taxon>
        <taxon>Plantactinospora</taxon>
    </lineage>
</organism>
<keyword evidence="5" id="KW-0046">Antibiotic resistance</keyword>
<evidence type="ECO:0000256" key="2">
    <source>
        <dbReference type="ARBA" id="ARBA00022692"/>
    </source>
</evidence>
<comment type="caution">
    <text evidence="8">The sequence shown here is derived from an EMBL/GenBank/DDBJ whole genome shotgun (WGS) entry which is preliminary data.</text>
</comment>
<dbReference type="InterPro" id="IPR013525">
    <property type="entry name" value="ABC2_TM"/>
</dbReference>
<dbReference type="InterPro" id="IPR052902">
    <property type="entry name" value="ABC-2_transporter"/>
</dbReference>
<evidence type="ECO:0000256" key="6">
    <source>
        <dbReference type="SAM" id="Phobius"/>
    </source>
</evidence>
<accession>A0ABS0GXJ9</accession>
<evidence type="ECO:0000256" key="3">
    <source>
        <dbReference type="ARBA" id="ARBA00022989"/>
    </source>
</evidence>
<evidence type="ECO:0000313" key="8">
    <source>
        <dbReference type="EMBL" id="MBF9130617.1"/>
    </source>
</evidence>
<feature type="transmembrane region" description="Helical" evidence="6">
    <location>
        <begin position="83"/>
        <end position="105"/>
    </location>
</feature>
<dbReference type="PANTHER" id="PTHR43027:SF2">
    <property type="entry name" value="TRANSPORT PERMEASE PROTEIN"/>
    <property type="match status" value="1"/>
</dbReference>
<feature type="transmembrane region" description="Helical" evidence="6">
    <location>
        <begin position="44"/>
        <end position="63"/>
    </location>
</feature>
<evidence type="ECO:0000259" key="7">
    <source>
        <dbReference type="PROSITE" id="PS51012"/>
    </source>
</evidence>
<feature type="transmembrane region" description="Helical" evidence="6">
    <location>
        <begin position="126"/>
        <end position="153"/>
    </location>
</feature>
<dbReference type="Proteomes" id="UP000638560">
    <property type="component" value="Unassembled WGS sequence"/>
</dbReference>
<dbReference type="PANTHER" id="PTHR43027">
    <property type="entry name" value="DOXORUBICIN RESISTANCE ABC TRANSPORTER PERMEASE PROTEIN DRRC-RELATED"/>
    <property type="match status" value="1"/>
</dbReference>
<gene>
    <name evidence="8" type="ORF">I0C86_16860</name>
</gene>
<feature type="transmembrane region" description="Helical" evidence="6">
    <location>
        <begin position="165"/>
        <end position="186"/>
    </location>
</feature>
<reference evidence="8 9" key="1">
    <citation type="submission" date="2020-11" db="EMBL/GenBank/DDBJ databases">
        <title>A novel isolate from a Black sea contaminated sediment with potential to produce alkanes: Plantactinospora alkalitolerans sp. nov.</title>
        <authorList>
            <person name="Carro L."/>
            <person name="Veyisoglu A."/>
            <person name="Guven K."/>
            <person name="Schumann P."/>
            <person name="Klenk H.-P."/>
            <person name="Sahin N."/>
        </authorList>
    </citation>
    <scope>NUCLEOTIDE SEQUENCE [LARGE SCALE GENOMIC DNA]</scope>
    <source>
        <strain evidence="8 9">S1510</strain>
    </source>
</reference>
<evidence type="ECO:0000256" key="1">
    <source>
        <dbReference type="ARBA" id="ARBA00004141"/>
    </source>
</evidence>